<reference evidence="1 2" key="1">
    <citation type="submission" date="2018-07" db="EMBL/GenBank/DDBJ databases">
        <title>Genomic Encyclopedia of Type Strains, Phase IV (KMG-IV): sequencing the most valuable type-strain genomes for metagenomic binning, comparative biology and taxonomic classification.</title>
        <authorList>
            <person name="Goeker M."/>
        </authorList>
    </citation>
    <scope>NUCLEOTIDE SEQUENCE [LARGE SCALE GENOMIC DNA]</scope>
    <source>
        <strain evidence="1 2">DSM 14364</strain>
    </source>
</reference>
<gene>
    <name evidence="1" type="ORF">DES45_103208</name>
</gene>
<dbReference type="Pfam" id="PF10691">
    <property type="entry name" value="DUF2497"/>
    <property type="match status" value="1"/>
</dbReference>
<dbReference type="InterPro" id="IPR019632">
    <property type="entry name" value="DUF2497"/>
</dbReference>
<evidence type="ECO:0000313" key="2">
    <source>
        <dbReference type="Proteomes" id="UP000254925"/>
    </source>
</evidence>
<evidence type="ECO:0000313" key="1">
    <source>
        <dbReference type="EMBL" id="RDI59952.1"/>
    </source>
</evidence>
<organism evidence="1 2">
    <name type="scientific">Microvirga subterranea</name>
    <dbReference type="NCBI Taxonomy" id="186651"/>
    <lineage>
        <taxon>Bacteria</taxon>
        <taxon>Pseudomonadati</taxon>
        <taxon>Pseudomonadota</taxon>
        <taxon>Alphaproteobacteria</taxon>
        <taxon>Hyphomicrobiales</taxon>
        <taxon>Methylobacteriaceae</taxon>
        <taxon>Microvirga</taxon>
    </lineage>
</organism>
<dbReference type="EMBL" id="QQBB01000003">
    <property type="protein sequence ID" value="RDI59952.1"/>
    <property type="molecule type" value="Genomic_DNA"/>
</dbReference>
<name>A0A370HN09_9HYPH</name>
<evidence type="ECO:0008006" key="3">
    <source>
        <dbReference type="Google" id="ProtNLM"/>
    </source>
</evidence>
<protein>
    <recommendedName>
        <fullName evidence="3">DUF2497 domain-containing protein</fullName>
    </recommendedName>
</protein>
<accession>A0A370HN09</accession>
<sequence length="193" mass="21266">MASVSAKLNEPSMEEILASIRRIIADDQETLQIVQSQAPTSEMSPLRNVLDLTEQHVAAEVMAALPEHEPVDFTSYPDEDDYVEESPVIDFPAPIRAEQPAQPSPVPSVATQPKAARMAQVEETLLSGAAEASVGNAFTRLDSTLAQSSPKTLEDLAKEMLRPMLKTWLDDNLPPLVERLVQAEIERVARLRR</sequence>
<proteinExistence type="predicted"/>
<comment type="caution">
    <text evidence="1">The sequence shown here is derived from an EMBL/GenBank/DDBJ whole genome shotgun (WGS) entry which is preliminary data.</text>
</comment>
<keyword evidence="2" id="KW-1185">Reference proteome</keyword>
<dbReference type="Proteomes" id="UP000254925">
    <property type="component" value="Unassembled WGS sequence"/>
</dbReference>
<dbReference type="AlphaFoldDB" id="A0A370HN09"/>